<dbReference type="OMA" id="QPASYCG"/>
<keyword evidence="2 7" id="KW-0436">Ligase</keyword>
<dbReference type="Gene3D" id="3.90.1300.10">
    <property type="entry name" value="Amidase signature (AS) domain"/>
    <property type="match status" value="1"/>
</dbReference>
<feature type="domain" description="Amidase" evidence="8">
    <location>
        <begin position="411"/>
        <end position="501"/>
    </location>
</feature>
<keyword evidence="3 7" id="KW-0547">Nucleotide-binding</keyword>
<accession>E1ZQQ8</accession>
<evidence type="ECO:0000256" key="2">
    <source>
        <dbReference type="ARBA" id="ARBA00022598"/>
    </source>
</evidence>
<evidence type="ECO:0000256" key="6">
    <source>
        <dbReference type="ARBA" id="ARBA00047407"/>
    </source>
</evidence>
<evidence type="ECO:0000313" key="10">
    <source>
        <dbReference type="Proteomes" id="UP000008141"/>
    </source>
</evidence>
<dbReference type="InterPro" id="IPR004412">
    <property type="entry name" value="GatA"/>
</dbReference>
<dbReference type="InterPro" id="IPR036928">
    <property type="entry name" value="AS_sf"/>
</dbReference>
<dbReference type="EC" id="6.3.5.7" evidence="7"/>
<dbReference type="GO" id="GO:0030956">
    <property type="term" value="C:glutamyl-tRNA(Gln) amidotransferase complex"/>
    <property type="evidence" value="ECO:0007669"/>
    <property type="project" value="UniProtKB-UniRule"/>
</dbReference>
<feature type="active site" description="Charge relay system" evidence="7">
    <location>
        <position position="165"/>
    </location>
</feature>
<feature type="active site" description="Acyl-ester intermediate" evidence="7">
    <location>
        <position position="189"/>
    </location>
</feature>
<evidence type="ECO:0000256" key="7">
    <source>
        <dbReference type="HAMAP-Rule" id="MF_03150"/>
    </source>
</evidence>
<dbReference type="GO" id="GO:0070681">
    <property type="term" value="P:glutaminyl-tRNAGln biosynthesis via transamidation"/>
    <property type="evidence" value="ECO:0007669"/>
    <property type="project" value="UniProtKB-UniRule"/>
</dbReference>
<evidence type="ECO:0000259" key="8">
    <source>
        <dbReference type="Pfam" id="PF01425"/>
    </source>
</evidence>
<comment type="similarity">
    <text evidence="1 7">Belongs to the amidase family. GatA subfamily.</text>
</comment>
<name>E1ZQQ8_CHLVA</name>
<comment type="function">
    <text evidence="7">Allows the formation of correctly charged Gln-tRNA(Gln) through the transamidation of misacylated Glu-tRNA(Gln) in chloroplasts and mitochondria. The reaction takes place in the presence of glutamine and ATP through an activated gamma-phospho-Glu-tRNA(Gln).</text>
</comment>
<keyword evidence="7" id="KW-0150">Chloroplast</keyword>
<dbReference type="InterPro" id="IPR023631">
    <property type="entry name" value="Amidase_dom"/>
</dbReference>
<protein>
    <recommendedName>
        <fullName evidence="7">Glutamyl-tRNA(Gln) amidotransferase subunit A, chloroplastic/mitochondrial</fullName>
        <shortName evidence="7">Glu-AdT subunit A</shortName>
        <ecNumber evidence="7">6.3.5.7</ecNumber>
    </recommendedName>
</protein>
<keyword evidence="7" id="KW-0496">Mitochondrion</keyword>
<feature type="active site" description="Charge relay system" evidence="7">
    <location>
        <position position="90"/>
    </location>
</feature>
<evidence type="ECO:0000256" key="1">
    <source>
        <dbReference type="ARBA" id="ARBA00008069"/>
    </source>
</evidence>
<dbReference type="GO" id="GO:0005739">
    <property type="term" value="C:mitochondrion"/>
    <property type="evidence" value="ECO:0007669"/>
    <property type="project" value="UniProtKB-SubCell"/>
</dbReference>
<feature type="domain" description="Amidase" evidence="8">
    <location>
        <begin position="35"/>
        <end position="392"/>
    </location>
</feature>
<dbReference type="STRING" id="554065.E1ZQQ8"/>
<keyword evidence="4 7" id="KW-0067">ATP-binding</keyword>
<comment type="subcellular location">
    <subcellularLocation>
        <location evidence="7">Mitochondrion</location>
    </subcellularLocation>
    <subcellularLocation>
        <location evidence="7">Plastid</location>
        <location evidence="7">Chloroplast stroma</location>
    </subcellularLocation>
</comment>
<dbReference type="EMBL" id="GL433860">
    <property type="protein sequence ID" value="EFN51759.1"/>
    <property type="molecule type" value="Genomic_DNA"/>
</dbReference>
<proteinExistence type="inferred from homology"/>
<keyword evidence="10" id="KW-1185">Reference proteome</keyword>
<dbReference type="GO" id="GO:0050567">
    <property type="term" value="F:glutaminyl-tRNA synthase (glutamine-hydrolyzing) activity"/>
    <property type="evidence" value="ECO:0007669"/>
    <property type="project" value="UniProtKB-UniRule"/>
</dbReference>
<comment type="catalytic activity">
    <reaction evidence="6 7">
        <text>L-glutamyl-tRNA(Gln) + L-glutamine + ATP + H2O = L-glutaminyl-tRNA(Gln) + L-glutamate + ADP + phosphate + H(+)</text>
        <dbReference type="Rhea" id="RHEA:17521"/>
        <dbReference type="Rhea" id="RHEA-COMP:9681"/>
        <dbReference type="Rhea" id="RHEA-COMP:9684"/>
        <dbReference type="ChEBI" id="CHEBI:15377"/>
        <dbReference type="ChEBI" id="CHEBI:15378"/>
        <dbReference type="ChEBI" id="CHEBI:29985"/>
        <dbReference type="ChEBI" id="CHEBI:30616"/>
        <dbReference type="ChEBI" id="CHEBI:43474"/>
        <dbReference type="ChEBI" id="CHEBI:58359"/>
        <dbReference type="ChEBI" id="CHEBI:78520"/>
        <dbReference type="ChEBI" id="CHEBI:78521"/>
        <dbReference type="ChEBI" id="CHEBI:456216"/>
        <dbReference type="EC" id="6.3.5.7"/>
    </reaction>
</comment>
<dbReference type="PANTHER" id="PTHR11895:SF7">
    <property type="entry name" value="GLUTAMYL-TRNA(GLN) AMIDOTRANSFERASE SUBUNIT A, MITOCHONDRIAL"/>
    <property type="match status" value="1"/>
</dbReference>
<dbReference type="InterPro" id="IPR020556">
    <property type="entry name" value="Amidase_CS"/>
</dbReference>
<gene>
    <name evidence="7" type="primary">GATA</name>
    <name evidence="9" type="ORF">CHLNCDRAFT_56360</name>
</gene>
<evidence type="ECO:0000256" key="4">
    <source>
        <dbReference type="ARBA" id="ARBA00022840"/>
    </source>
</evidence>
<dbReference type="KEGG" id="cvr:CHLNCDRAFT_56360"/>
<dbReference type="GO" id="GO:0032543">
    <property type="term" value="P:mitochondrial translation"/>
    <property type="evidence" value="ECO:0007669"/>
    <property type="project" value="UniProtKB-UniRule"/>
</dbReference>
<dbReference type="GO" id="GO:0009570">
    <property type="term" value="C:chloroplast stroma"/>
    <property type="evidence" value="ECO:0007669"/>
    <property type="project" value="UniProtKB-SubCell"/>
</dbReference>
<dbReference type="SUPFAM" id="SSF75304">
    <property type="entry name" value="Amidase signature (AS) enzymes"/>
    <property type="match status" value="1"/>
</dbReference>
<evidence type="ECO:0000256" key="3">
    <source>
        <dbReference type="ARBA" id="ARBA00022741"/>
    </source>
</evidence>
<dbReference type="InParanoid" id="E1ZQQ8"/>
<dbReference type="RefSeq" id="XP_005843861.1">
    <property type="nucleotide sequence ID" value="XM_005843799.1"/>
</dbReference>
<comment type="miscellaneous">
    <text evidence="7">This protein may be expected to contain an N-terminal transit peptide but none has been predicted.</text>
</comment>
<dbReference type="PANTHER" id="PTHR11895">
    <property type="entry name" value="TRANSAMIDASE"/>
    <property type="match status" value="1"/>
</dbReference>
<dbReference type="Pfam" id="PF01425">
    <property type="entry name" value="Amidase"/>
    <property type="match status" value="2"/>
</dbReference>
<dbReference type="GO" id="GO:0005524">
    <property type="term" value="F:ATP binding"/>
    <property type="evidence" value="ECO:0007669"/>
    <property type="project" value="UniProtKB-KW"/>
</dbReference>
<dbReference type="OrthoDB" id="421993at2759"/>
<evidence type="ECO:0000256" key="5">
    <source>
        <dbReference type="ARBA" id="ARBA00022917"/>
    </source>
</evidence>
<dbReference type="HAMAP" id="MF_00120">
    <property type="entry name" value="GatA"/>
    <property type="match status" value="1"/>
</dbReference>
<dbReference type="PROSITE" id="PS00571">
    <property type="entry name" value="AMIDASES"/>
    <property type="match status" value="1"/>
</dbReference>
<dbReference type="FunCoup" id="E1ZQQ8">
    <property type="interactions" value="1426"/>
</dbReference>
<keyword evidence="5 7" id="KW-0648">Protein biosynthesis</keyword>
<evidence type="ECO:0000313" key="9">
    <source>
        <dbReference type="EMBL" id="EFN51759.1"/>
    </source>
</evidence>
<dbReference type="AlphaFoldDB" id="E1ZQQ8"/>
<dbReference type="Proteomes" id="UP000008141">
    <property type="component" value="Unassembled WGS sequence"/>
</dbReference>
<keyword evidence="7" id="KW-0934">Plastid</keyword>
<dbReference type="eggNOG" id="KOG1211">
    <property type="taxonomic scope" value="Eukaryota"/>
</dbReference>
<organism evidence="10">
    <name type="scientific">Chlorella variabilis</name>
    <name type="common">Green alga</name>
    <dbReference type="NCBI Taxonomy" id="554065"/>
    <lineage>
        <taxon>Eukaryota</taxon>
        <taxon>Viridiplantae</taxon>
        <taxon>Chlorophyta</taxon>
        <taxon>core chlorophytes</taxon>
        <taxon>Trebouxiophyceae</taxon>
        <taxon>Chlorellales</taxon>
        <taxon>Chlorellaceae</taxon>
        <taxon>Chlorella clade</taxon>
        <taxon>Chlorella</taxon>
    </lineage>
</organism>
<reference evidence="9 10" key="1">
    <citation type="journal article" date="2010" name="Plant Cell">
        <title>The Chlorella variabilis NC64A genome reveals adaptation to photosymbiosis, coevolution with viruses, and cryptic sex.</title>
        <authorList>
            <person name="Blanc G."/>
            <person name="Duncan G."/>
            <person name="Agarkova I."/>
            <person name="Borodovsky M."/>
            <person name="Gurnon J."/>
            <person name="Kuo A."/>
            <person name="Lindquist E."/>
            <person name="Lucas S."/>
            <person name="Pangilinan J."/>
            <person name="Polle J."/>
            <person name="Salamov A."/>
            <person name="Terry A."/>
            <person name="Yamada T."/>
            <person name="Dunigan D.D."/>
            <person name="Grigoriev I.V."/>
            <person name="Claverie J.M."/>
            <person name="Van Etten J.L."/>
        </authorList>
    </citation>
    <scope>NUCLEOTIDE SEQUENCE [LARGE SCALE GENOMIC DNA]</scope>
    <source>
        <strain evidence="9 10">NC64A</strain>
    </source>
</reference>
<dbReference type="InterPro" id="IPR000120">
    <property type="entry name" value="Amidase"/>
</dbReference>
<sequence>MFGMPTHTMPRRFITTGSLNAARLQIATRQMSATEVVRNYLSGLRRLEPQLNSFIAVDVEHALSQAAAIDNQLAKGEEIGPLAGVVMGIKDNLCTQGLQTTAGSKELRGYVPPYDATAVARLRAAGAVVVGKTNMDEFGMGSSCENSGFQPTFNPWDTDRVPGGSSGGSAAAVAANQCIAALGSDTGGSIRQPASFCGVVGVKPTYGRVSRNGLVAYASSLDCVGPIAQTVADAAAVLSVIAGPDSADATCSQRPSEDFTEGLVPLEQLSSKPLAGRRLAVIQETSGEGVAEALAAAIKHLQELGAEVSLTCFGVGLPAYYVIALSEASSNLSRYDGVRYGQRAEADELRSMYGKTRHNGLGSEVARRILMGTYALSAGYYDAYYKRAQQASSQKGGALWYSCGEMPRPLVRTLVQREMGSALQQYDALLCPAAPTAAYRVGEKTSDPLAMYKGDLMTVNLNLAGLPAVCLPCGFAEQPSGGTLPVGMQMIGRAFGEGDLLQLAHIFEQTAAVMALRRPAVYFEA</sequence>
<dbReference type="GeneID" id="17351278"/>
<comment type="subunit">
    <text evidence="7">Subunit of the heterotrimeric GatCAB amidotransferase (AdT) complex, composed of A, B and C subunits.</text>
</comment>